<feature type="region of interest" description="Disordered" evidence="4">
    <location>
        <begin position="44"/>
        <end position="68"/>
    </location>
</feature>
<dbReference type="GO" id="GO:0052735">
    <property type="term" value="F:tRNA (cytidine-3-)-methyltransferase activity"/>
    <property type="evidence" value="ECO:0007669"/>
    <property type="project" value="TreeGrafter"/>
</dbReference>
<sequence length="489" mass="54560">MASTGVAEEALAAPAAPSSAELSSGSSATDNKLVESVAALDVAGTPKEGVDEAAALPPHRSHDPDFNQKRADPFQFGSRYLNEDDDPYEFNAWDHVETDDVYKEYAEQQYALQRQSPVSDFDKHRFNSDPAKWWNQFYKNNTANFFKDRKWLQQEFPVLTKAIQEDTGPFVLLEIGAGAGNTAFPILAQNKNPNLKIHACDFSKKAVEVMRSHESYGTDQMQADVWDVSGDELPPGLTEGSVDVALMVFIFSALSPAQWAKAVANVHRLLKPGGVVCFRDYGRGDLAQVRFRKGRYLEENFYIRGDGTRVYFFETDELSTIWKTGGPPPAADAADQPSKPDLFEIEALGADRRLLVNRARKLKMYRCWLQGRFRKLLKPAIPGVEVACHCRYHIRCNDGPLFGEPNLMDFGNALFLLRCQPLVRESVIVLNGGKRHAQDHEDEDNDDTGAVLALRAVDQERKATRFHKAAQRLGDLGPRVVERVDGQAG</sequence>
<evidence type="ECO:0000256" key="3">
    <source>
        <dbReference type="ARBA" id="ARBA00022679"/>
    </source>
</evidence>
<dbReference type="GO" id="GO:0032259">
    <property type="term" value="P:methylation"/>
    <property type="evidence" value="ECO:0007669"/>
    <property type="project" value="UniProtKB-KW"/>
</dbReference>
<evidence type="ECO:0000313" key="7">
    <source>
        <dbReference type="Proteomes" id="UP000294847"/>
    </source>
</evidence>
<evidence type="ECO:0000256" key="1">
    <source>
        <dbReference type="ARBA" id="ARBA00009725"/>
    </source>
</evidence>
<dbReference type="PANTHER" id="PTHR22809:SF11">
    <property type="entry name" value="TRNA N(3)-METHYLCYTIDINE METHYLTRANSFERASE METTL2"/>
    <property type="match status" value="1"/>
</dbReference>
<organism evidence="6 7">
    <name type="scientific">Pyricularia oryzae</name>
    <name type="common">Rice blast fungus</name>
    <name type="synonym">Magnaporthe oryzae</name>
    <dbReference type="NCBI Taxonomy" id="318829"/>
    <lineage>
        <taxon>Eukaryota</taxon>
        <taxon>Fungi</taxon>
        <taxon>Dikarya</taxon>
        <taxon>Ascomycota</taxon>
        <taxon>Pezizomycotina</taxon>
        <taxon>Sordariomycetes</taxon>
        <taxon>Sordariomycetidae</taxon>
        <taxon>Magnaporthales</taxon>
        <taxon>Pyriculariaceae</taxon>
        <taxon>Pyricularia</taxon>
    </lineage>
</organism>
<accession>A0A4V1C5Y9</accession>
<evidence type="ECO:0000259" key="5">
    <source>
        <dbReference type="Pfam" id="PF08242"/>
    </source>
</evidence>
<dbReference type="InterPro" id="IPR026113">
    <property type="entry name" value="METTL2/6/8-like"/>
</dbReference>
<evidence type="ECO:0000256" key="2">
    <source>
        <dbReference type="ARBA" id="ARBA00022603"/>
    </source>
</evidence>
<feature type="region of interest" description="Disordered" evidence="4">
    <location>
        <begin position="1"/>
        <end position="29"/>
    </location>
</feature>
<dbReference type="EMBL" id="CP034206">
    <property type="protein sequence ID" value="QBZ58045.1"/>
    <property type="molecule type" value="Genomic_DNA"/>
</dbReference>
<evidence type="ECO:0000256" key="4">
    <source>
        <dbReference type="SAM" id="MobiDB-lite"/>
    </source>
</evidence>
<dbReference type="SUPFAM" id="SSF53335">
    <property type="entry name" value="S-adenosyl-L-methionine-dependent methyltransferases"/>
    <property type="match status" value="1"/>
</dbReference>
<feature type="compositionally biased region" description="Low complexity" evidence="4">
    <location>
        <begin position="7"/>
        <end position="28"/>
    </location>
</feature>
<reference evidence="6 7" key="1">
    <citation type="journal article" date="2019" name="Mol. Biol. Evol.">
        <title>Blast fungal genomes show frequent chromosomal changes, gene gains and losses, and effector gene turnover.</title>
        <authorList>
            <person name="Gomez Luciano L.B."/>
            <person name="Jason Tsai I."/>
            <person name="Chuma I."/>
            <person name="Tosa Y."/>
            <person name="Chen Y.H."/>
            <person name="Li J.Y."/>
            <person name="Li M.Y."/>
            <person name="Jade Lu M.Y."/>
            <person name="Nakayashiki H."/>
            <person name="Li W.H."/>
        </authorList>
    </citation>
    <scope>NUCLEOTIDE SEQUENCE [LARGE SCALE GENOMIC DNA]</scope>
    <source>
        <strain evidence="6">MZ5-1-6</strain>
    </source>
</reference>
<gene>
    <name evidence="6" type="ORF">PoMZ_02985</name>
</gene>
<dbReference type="Proteomes" id="UP000294847">
    <property type="component" value="Chromosome 3"/>
</dbReference>
<keyword evidence="3" id="KW-0808">Transferase</keyword>
<dbReference type="AlphaFoldDB" id="A0A4V1C5Y9"/>
<keyword evidence="2" id="KW-0489">Methyltransferase</keyword>
<dbReference type="CDD" id="cd02440">
    <property type="entry name" value="AdoMet_MTases"/>
    <property type="match status" value="1"/>
</dbReference>
<dbReference type="FunFam" id="3.40.50.150:FF:000221">
    <property type="entry name" value="Methyltransferase-like protein"/>
    <property type="match status" value="1"/>
</dbReference>
<comment type="similarity">
    <text evidence="1">Belongs to the methyltransferase superfamily. METL family.</text>
</comment>
<dbReference type="InterPro" id="IPR029063">
    <property type="entry name" value="SAM-dependent_MTases_sf"/>
</dbReference>
<dbReference type="InterPro" id="IPR013217">
    <property type="entry name" value="Methyltransf_12"/>
</dbReference>
<dbReference type="Pfam" id="PF08242">
    <property type="entry name" value="Methyltransf_12"/>
    <property type="match status" value="1"/>
</dbReference>
<proteinExistence type="inferred from homology"/>
<feature type="domain" description="Methyltransferase type 12" evidence="5">
    <location>
        <begin position="173"/>
        <end position="276"/>
    </location>
</feature>
<dbReference type="Gene3D" id="3.40.50.150">
    <property type="entry name" value="Vaccinia Virus protein VP39"/>
    <property type="match status" value="1"/>
</dbReference>
<evidence type="ECO:0000313" key="6">
    <source>
        <dbReference type="EMBL" id="QBZ58045.1"/>
    </source>
</evidence>
<name>A0A4V1C5Y9_PYROR</name>
<dbReference type="PANTHER" id="PTHR22809">
    <property type="entry name" value="METHYLTRANSFERASE-RELATED"/>
    <property type="match status" value="1"/>
</dbReference>
<protein>
    <recommendedName>
        <fullName evidence="5">Methyltransferase type 12 domain-containing protein</fullName>
    </recommendedName>
</protein>